<dbReference type="AlphaFoldDB" id="K3YD42"/>
<protein>
    <submittedName>
        <fullName evidence="1">Uncharacterized protein</fullName>
    </submittedName>
</protein>
<reference evidence="1" key="2">
    <citation type="submission" date="2018-08" db="UniProtKB">
        <authorList>
            <consortium name="EnsemblPlants"/>
        </authorList>
    </citation>
    <scope>IDENTIFICATION</scope>
    <source>
        <strain evidence="1">Yugu1</strain>
    </source>
</reference>
<reference evidence="2" key="1">
    <citation type="journal article" date="2012" name="Nat. Biotechnol.">
        <title>Reference genome sequence of the model plant Setaria.</title>
        <authorList>
            <person name="Bennetzen J.L."/>
            <person name="Schmutz J."/>
            <person name="Wang H."/>
            <person name="Percifield R."/>
            <person name="Hawkins J."/>
            <person name="Pontaroli A.C."/>
            <person name="Estep M."/>
            <person name="Feng L."/>
            <person name="Vaughn J.N."/>
            <person name="Grimwood J."/>
            <person name="Jenkins J."/>
            <person name="Barry K."/>
            <person name="Lindquist E."/>
            <person name="Hellsten U."/>
            <person name="Deshpande S."/>
            <person name="Wang X."/>
            <person name="Wu X."/>
            <person name="Mitros T."/>
            <person name="Triplett J."/>
            <person name="Yang X."/>
            <person name="Ye C.Y."/>
            <person name="Mauro-Herrera M."/>
            <person name="Wang L."/>
            <person name="Li P."/>
            <person name="Sharma M."/>
            <person name="Sharma R."/>
            <person name="Ronald P.C."/>
            <person name="Panaud O."/>
            <person name="Kellogg E.A."/>
            <person name="Brutnell T.P."/>
            <person name="Doust A.N."/>
            <person name="Tuskan G.A."/>
            <person name="Rokhsar D."/>
            <person name="Devos K.M."/>
        </authorList>
    </citation>
    <scope>NUCLEOTIDE SEQUENCE [LARGE SCALE GENOMIC DNA]</scope>
    <source>
        <strain evidence="2">cv. Yugu1</strain>
    </source>
</reference>
<dbReference type="Proteomes" id="UP000004995">
    <property type="component" value="Unassembled WGS sequence"/>
</dbReference>
<dbReference type="EnsemblPlants" id="KQK99009">
    <property type="protein sequence ID" value="KQK99009"/>
    <property type="gene ID" value="SETIT_012145mg"/>
</dbReference>
<keyword evidence="2" id="KW-1185">Reference proteome</keyword>
<evidence type="ECO:0000313" key="2">
    <source>
        <dbReference type="Proteomes" id="UP000004995"/>
    </source>
</evidence>
<dbReference type="eggNOG" id="KOG2848">
    <property type="taxonomic scope" value="Eukaryota"/>
</dbReference>
<dbReference type="STRING" id="4555.K3YD42"/>
<evidence type="ECO:0000313" key="1">
    <source>
        <dbReference type="EnsemblPlants" id="KQK99009"/>
    </source>
</evidence>
<organism evidence="1 2">
    <name type="scientific">Setaria italica</name>
    <name type="common">Foxtail millet</name>
    <name type="synonym">Panicum italicum</name>
    <dbReference type="NCBI Taxonomy" id="4555"/>
    <lineage>
        <taxon>Eukaryota</taxon>
        <taxon>Viridiplantae</taxon>
        <taxon>Streptophyta</taxon>
        <taxon>Embryophyta</taxon>
        <taxon>Tracheophyta</taxon>
        <taxon>Spermatophyta</taxon>
        <taxon>Magnoliopsida</taxon>
        <taxon>Liliopsida</taxon>
        <taxon>Poales</taxon>
        <taxon>Poaceae</taxon>
        <taxon>PACMAD clade</taxon>
        <taxon>Panicoideae</taxon>
        <taxon>Panicodae</taxon>
        <taxon>Paniceae</taxon>
        <taxon>Cenchrinae</taxon>
        <taxon>Setaria</taxon>
    </lineage>
</organism>
<accession>K3YD42</accession>
<dbReference type="Gramene" id="KQK99009">
    <property type="protein sequence ID" value="KQK99009"/>
    <property type="gene ID" value="SETIT_012145mg"/>
</dbReference>
<dbReference type="HOGENOM" id="CLU_2856611_0_0_1"/>
<proteinExistence type="predicted"/>
<sequence>SSAGRNSTVRVRPVPLTVKVLPPIRTDGWEEGRISECLEMVRSLFADNLPDSQKPLDALAARKAD</sequence>
<name>K3YD42_SETIT</name>
<dbReference type="EMBL" id="AGNK02004513">
    <property type="status" value="NOT_ANNOTATED_CDS"/>
    <property type="molecule type" value="Genomic_DNA"/>
</dbReference>
<dbReference type="InParanoid" id="K3YD42"/>